<dbReference type="InterPro" id="IPR012902">
    <property type="entry name" value="N_methyl_site"/>
</dbReference>
<dbReference type="GO" id="GO:0015627">
    <property type="term" value="C:type II protein secretion system complex"/>
    <property type="evidence" value="ECO:0007669"/>
    <property type="project" value="InterPro"/>
</dbReference>
<keyword evidence="1" id="KW-0488">Methylation</keyword>
<dbReference type="PRINTS" id="PR00813">
    <property type="entry name" value="BCTERIALGSPG"/>
</dbReference>
<evidence type="ECO:0000256" key="1">
    <source>
        <dbReference type="ARBA" id="ARBA00022481"/>
    </source>
</evidence>
<accession>A7GZ52</accession>
<sequence length="137" mass="14354">MKKAAFTMIELVFVIVILGILAGVALPKLFFTRDDASLANARAQMIAVQSGISLAYNDSLLSGNPGYPANLGDNGASLFVGVTNLGVRDAGAGKNGWHKTGGNTYTLTLGRETANFTYDPTNGAFNCTDGSLCDKMQ</sequence>
<dbReference type="AlphaFoldDB" id="A7GZ52"/>
<dbReference type="Pfam" id="PF07963">
    <property type="entry name" value="N_methyl"/>
    <property type="match status" value="1"/>
</dbReference>
<protein>
    <recommendedName>
        <fullName evidence="4">Type II secretion system protein</fullName>
    </recommendedName>
</protein>
<dbReference type="Proteomes" id="UP000006380">
    <property type="component" value="Chromosome"/>
</dbReference>
<evidence type="ECO:0000313" key="3">
    <source>
        <dbReference type="Proteomes" id="UP000006380"/>
    </source>
</evidence>
<reference evidence="2" key="1">
    <citation type="submission" date="2016-07" db="EMBL/GenBank/DDBJ databases">
        <title>Comparative genomics of the Campylobacter concisus group.</title>
        <authorList>
            <person name="Miller W.G."/>
            <person name="Yee E."/>
            <person name="Chapman M.H."/>
            <person name="Huynh S."/>
            <person name="Bono J.L."/>
            <person name="On S.L.W."/>
            <person name="StLeger J."/>
            <person name="Foster G."/>
            <person name="Parker C.T."/>
        </authorList>
    </citation>
    <scope>NUCLEOTIDE SEQUENCE</scope>
    <source>
        <strain evidence="2">525.92</strain>
    </source>
</reference>
<dbReference type="InterPro" id="IPR045584">
    <property type="entry name" value="Pilin-like"/>
</dbReference>
<dbReference type="GO" id="GO:0015628">
    <property type="term" value="P:protein secretion by the type II secretion system"/>
    <property type="evidence" value="ECO:0007669"/>
    <property type="project" value="InterPro"/>
</dbReference>
<dbReference type="Gene3D" id="3.30.700.10">
    <property type="entry name" value="Glycoprotein, Type 4 Pilin"/>
    <property type="match status" value="1"/>
</dbReference>
<dbReference type="EMBL" id="CP000767">
    <property type="protein sequence ID" value="EAU00078.2"/>
    <property type="molecule type" value="Genomic_DNA"/>
</dbReference>
<evidence type="ECO:0000313" key="2">
    <source>
        <dbReference type="EMBL" id="EAU00078.2"/>
    </source>
</evidence>
<dbReference type="STRING" id="360105.CCV52592_0320"/>
<keyword evidence="3" id="KW-1185">Reference proteome</keyword>
<dbReference type="SUPFAM" id="SSF54523">
    <property type="entry name" value="Pili subunits"/>
    <property type="match status" value="1"/>
</dbReference>
<evidence type="ECO:0008006" key="4">
    <source>
        <dbReference type="Google" id="ProtNLM"/>
    </source>
</evidence>
<gene>
    <name evidence="2" type="ORF">CCV52592_0320</name>
</gene>
<name>A7GZ52_CAMC5</name>
<dbReference type="KEGG" id="ccv:CCV52592_0320"/>
<dbReference type="InterPro" id="IPR000983">
    <property type="entry name" value="Bac_GSPG_pilin"/>
</dbReference>
<proteinExistence type="predicted"/>
<organism evidence="2 3">
    <name type="scientific">Campylobacter curvus (strain 525.92)</name>
    <dbReference type="NCBI Taxonomy" id="360105"/>
    <lineage>
        <taxon>Bacteria</taxon>
        <taxon>Pseudomonadati</taxon>
        <taxon>Campylobacterota</taxon>
        <taxon>Epsilonproteobacteria</taxon>
        <taxon>Campylobacterales</taxon>
        <taxon>Campylobacteraceae</taxon>
        <taxon>Campylobacter</taxon>
    </lineage>
</organism>
<dbReference type="NCBIfam" id="TIGR02532">
    <property type="entry name" value="IV_pilin_GFxxxE"/>
    <property type="match status" value="1"/>
</dbReference>